<dbReference type="InterPro" id="IPR003409">
    <property type="entry name" value="MORN"/>
</dbReference>
<reference evidence="2 3" key="1">
    <citation type="submission" date="2020-09" db="EMBL/GenBank/DDBJ databases">
        <title>Characterization and genome sequencing of Ruminiclostridium sp. nov. MA18.</title>
        <authorList>
            <person name="Rettenmaier R."/>
            <person name="Kowollik M.-L."/>
            <person name="Liebl W."/>
            <person name="Zverlov V."/>
        </authorList>
    </citation>
    <scope>NUCLEOTIDE SEQUENCE [LARGE SCALE GENOMIC DNA]</scope>
    <source>
        <strain evidence="2 3">MA18</strain>
    </source>
</reference>
<organism evidence="2 3">
    <name type="scientific">Ruminiclostridium herbifermentans</name>
    <dbReference type="NCBI Taxonomy" id="2488810"/>
    <lineage>
        <taxon>Bacteria</taxon>
        <taxon>Bacillati</taxon>
        <taxon>Bacillota</taxon>
        <taxon>Clostridia</taxon>
        <taxon>Eubacteriales</taxon>
        <taxon>Oscillospiraceae</taxon>
        <taxon>Ruminiclostridium</taxon>
    </lineage>
</organism>
<keyword evidence="3" id="KW-1185">Reference proteome</keyword>
<dbReference type="PANTHER" id="PTHR23084:SF263">
    <property type="entry name" value="MORN REPEAT-CONTAINING PROTEIN 1"/>
    <property type="match status" value="1"/>
</dbReference>
<dbReference type="KEGG" id="rher:EHE19_014255"/>
<gene>
    <name evidence="2" type="ORF">EHE19_014255</name>
</gene>
<dbReference type="RefSeq" id="WP_137696784.1">
    <property type="nucleotide sequence ID" value="NZ_CP061336.1"/>
</dbReference>
<sequence>MLEKNIQKSLPITKTSSMLFKGISEIPMKIISFPVKLIKGIPKAAGKLLMANEPTIKSYFKLGRYYILKKLVLLVVMLLAIIVVSVPFIKYLLQNYDFTKVIVYGSTLHKNYDGKARLVSYDTNGDKNTTYIGEFKNGKYQGNGTEYYTTGNVKYTGEFKNGEYDGTGTFYLEDNTGNLYYKLYNGDFKSSNYDGNGTEYFSSGKIKYEGEFKNSKYEGKGVEYFESGEIKYEGEFKNSKYEGKGVEYYNSGTVKYEGEFKNSKYHGNGKLYYSNGNRQYEGSFYFGSFDGIGVKYSIEGYKEYEGGYKNGNYSGEGTEYTIDGNVLYKGFFSDNKYNGIGTLYNQKLGDIYKGYFKDGNPFYQGFLGLSDSKLKEIVGEPDKPSDNISGASSETDINDISIDSLSAYASTFTSKTAYNPAASISPASAPIIPAYSPLAISMSAPTATPTEKGTVLSYEKYAMEFIMEPLSPTQKTPVVQVVRVSGKNTVAGISCGISYKDFKDISANKGIEMSVFRKVDNFTIAGFRENEYIYTLYFNNANDSLDYIEIQAEDLGESS</sequence>
<name>A0A4V6YE60_9FIRM</name>
<dbReference type="Proteomes" id="UP000306409">
    <property type="component" value="Chromosome"/>
</dbReference>
<keyword evidence="1" id="KW-0677">Repeat</keyword>
<evidence type="ECO:0000313" key="2">
    <source>
        <dbReference type="EMBL" id="QNU66036.1"/>
    </source>
</evidence>
<dbReference type="OrthoDB" id="7059515at2"/>
<dbReference type="Gene3D" id="2.20.110.10">
    <property type="entry name" value="Histone H3 K4-specific methyltransferase SET7/9 N-terminal domain"/>
    <property type="match status" value="4"/>
</dbReference>
<dbReference type="Pfam" id="PF02493">
    <property type="entry name" value="MORN"/>
    <property type="match status" value="8"/>
</dbReference>
<dbReference type="SMART" id="SM00698">
    <property type="entry name" value="MORN"/>
    <property type="match status" value="8"/>
</dbReference>
<evidence type="ECO:0000313" key="3">
    <source>
        <dbReference type="Proteomes" id="UP000306409"/>
    </source>
</evidence>
<accession>A0A4V6YE60</accession>
<dbReference type="EMBL" id="CP061336">
    <property type="protein sequence ID" value="QNU66036.1"/>
    <property type="molecule type" value="Genomic_DNA"/>
</dbReference>
<proteinExistence type="predicted"/>
<dbReference type="SUPFAM" id="SSF82185">
    <property type="entry name" value="Histone H3 K4-specific methyltransferase SET7/9 N-terminal domain"/>
    <property type="match status" value="3"/>
</dbReference>
<dbReference type="PANTHER" id="PTHR23084">
    <property type="entry name" value="PHOSPHATIDYLINOSITOL-4-PHOSPHATE 5-KINASE RELATED"/>
    <property type="match status" value="1"/>
</dbReference>
<protein>
    <submittedName>
        <fullName evidence="2">Toxin-antitoxin system YwqK family antitoxin</fullName>
    </submittedName>
</protein>
<dbReference type="AlphaFoldDB" id="A0A4V6YE60"/>
<evidence type="ECO:0000256" key="1">
    <source>
        <dbReference type="ARBA" id="ARBA00022737"/>
    </source>
</evidence>